<keyword evidence="5 7" id="KW-1133">Transmembrane helix</keyword>
<evidence type="ECO:0000313" key="10">
    <source>
        <dbReference type="Proteomes" id="UP000184526"/>
    </source>
</evidence>
<evidence type="ECO:0000313" key="9">
    <source>
        <dbReference type="EMBL" id="SHH71367.1"/>
    </source>
</evidence>
<dbReference type="SUPFAM" id="SSF52540">
    <property type="entry name" value="P-loop containing nucleoside triphosphate hydrolases"/>
    <property type="match status" value="1"/>
</dbReference>
<dbReference type="PROSITE" id="PS00211">
    <property type="entry name" value="ABC_TRANSPORTER_1"/>
    <property type="match status" value="1"/>
</dbReference>
<reference evidence="9 10" key="1">
    <citation type="submission" date="2016-11" db="EMBL/GenBank/DDBJ databases">
        <authorList>
            <person name="Jaros S."/>
            <person name="Januszkiewicz K."/>
            <person name="Wedrychowicz H."/>
        </authorList>
    </citation>
    <scope>NUCLEOTIDE SEQUENCE [LARGE SCALE GENOMIC DNA]</scope>
    <source>
        <strain evidence="9 10">DSM 3089</strain>
    </source>
</reference>
<dbReference type="InterPro" id="IPR036640">
    <property type="entry name" value="ABC1_TM_sf"/>
</dbReference>
<keyword evidence="2 7" id="KW-0812">Transmembrane</keyword>
<dbReference type="STRING" id="1121306.SAMN02745196_01160"/>
<dbReference type="AlphaFoldDB" id="A0A1M5V807"/>
<dbReference type="SUPFAM" id="SSF90123">
    <property type="entry name" value="ABC transporter transmembrane region"/>
    <property type="match status" value="1"/>
</dbReference>
<dbReference type="PROSITE" id="PS50893">
    <property type="entry name" value="ABC_TRANSPORTER_2"/>
    <property type="match status" value="1"/>
</dbReference>
<dbReference type="Gene3D" id="3.40.50.300">
    <property type="entry name" value="P-loop containing nucleotide triphosphate hydrolases"/>
    <property type="match status" value="1"/>
</dbReference>
<dbReference type="InterPro" id="IPR017871">
    <property type="entry name" value="ABC_transporter-like_CS"/>
</dbReference>
<evidence type="ECO:0000256" key="4">
    <source>
        <dbReference type="ARBA" id="ARBA00022840"/>
    </source>
</evidence>
<feature type="transmembrane region" description="Helical" evidence="7">
    <location>
        <begin position="148"/>
        <end position="168"/>
    </location>
</feature>
<accession>A0A1M5V807</accession>
<evidence type="ECO:0000256" key="1">
    <source>
        <dbReference type="ARBA" id="ARBA00004651"/>
    </source>
</evidence>
<dbReference type="GO" id="GO:0005524">
    <property type="term" value="F:ATP binding"/>
    <property type="evidence" value="ECO:0007669"/>
    <property type="project" value="UniProtKB-KW"/>
</dbReference>
<dbReference type="GO" id="GO:0034040">
    <property type="term" value="F:ATPase-coupled lipid transmembrane transporter activity"/>
    <property type="evidence" value="ECO:0007669"/>
    <property type="project" value="TreeGrafter"/>
</dbReference>
<dbReference type="SMART" id="SM00382">
    <property type="entry name" value="AAA"/>
    <property type="match status" value="1"/>
</dbReference>
<dbReference type="GO" id="GO:0005886">
    <property type="term" value="C:plasma membrane"/>
    <property type="evidence" value="ECO:0007669"/>
    <property type="project" value="UniProtKB-SubCell"/>
</dbReference>
<dbReference type="Gene3D" id="1.20.1560.10">
    <property type="entry name" value="ABC transporter type 1, transmembrane domain"/>
    <property type="match status" value="1"/>
</dbReference>
<feature type="transmembrane region" description="Helical" evidence="7">
    <location>
        <begin position="270"/>
        <end position="289"/>
    </location>
</feature>
<dbReference type="Proteomes" id="UP000184526">
    <property type="component" value="Unassembled WGS sequence"/>
</dbReference>
<dbReference type="PANTHER" id="PTHR24221">
    <property type="entry name" value="ATP-BINDING CASSETTE SUB-FAMILY B"/>
    <property type="match status" value="1"/>
</dbReference>
<dbReference type="InterPro" id="IPR027417">
    <property type="entry name" value="P-loop_NTPase"/>
</dbReference>
<organism evidence="9 10">
    <name type="scientific">Clostridium collagenovorans DSM 3089</name>
    <dbReference type="NCBI Taxonomy" id="1121306"/>
    <lineage>
        <taxon>Bacteria</taxon>
        <taxon>Bacillati</taxon>
        <taxon>Bacillota</taxon>
        <taxon>Clostridia</taxon>
        <taxon>Eubacteriales</taxon>
        <taxon>Clostridiaceae</taxon>
        <taxon>Clostridium</taxon>
    </lineage>
</organism>
<dbReference type="PANTHER" id="PTHR24221:SF646">
    <property type="entry name" value="HAEMOLYSIN SECRETION ATP-BINDING PROTEIN"/>
    <property type="match status" value="1"/>
</dbReference>
<keyword evidence="4 9" id="KW-0067">ATP-binding</keyword>
<dbReference type="RefSeq" id="WP_084666104.1">
    <property type="nucleotide sequence ID" value="NZ_FQXP01000004.1"/>
</dbReference>
<sequence length="610" mass="69528">MFKEAGKNMRDTFKLAWDIDKRCIISITVHAFCVAMISVMALLLSSYCIEALDTAIPYRTIIWNVILVIFAIFILMLCGSYAEKIKSARIFHTETELNSKVTEKNLDMDYEALEGSEIQEIKNKMAQDRNWGWGIVSFYWYYDELISAVLKIIMSIIVIFPLLCGRGMTGKPYYFILIVLGLILLSIGISIYTCIKGEKGMRELLEKPIPASLSSYIIYDKGLSYNNGKDMRIYEGNKLCEGLFDNEYNFAREHGKKFERNMGLKSRNLSMIKGLIMCGSYFAVVFAAKSSGLSIANMVKYAGIIYIMCENLSLGVDIFFEFKLTCNRQQSTLDYLNYPNKMHKGSLPVEKMYFCDNGDNDYEIEFRNVSFKYPTSDVYSLKNISFKFKVGEKLAVVGMNGSGKTTMIKLLCRLYDPTEGEILLNGVNIKSYDYKEYMSIFSVVFQDFRLLSFTLGQNISCDCEYDSYKAIESLEKAGFKERFDSMEKGLETCLYNDFDSGNGVEISGGEAQKISLARALYKNSPFIILDEPTAAMDPVAEYDIYSRFNKVVGDKTAIYISHRLSSCIFCDSIVVFHNGSIIQNGSHQELLSDEEGKYYELWNAQAKYYV</sequence>
<keyword evidence="3" id="KW-0547">Nucleotide-binding</keyword>
<dbReference type="InterPro" id="IPR003439">
    <property type="entry name" value="ABC_transporter-like_ATP-bd"/>
</dbReference>
<proteinExistence type="predicted"/>
<evidence type="ECO:0000256" key="7">
    <source>
        <dbReference type="SAM" id="Phobius"/>
    </source>
</evidence>
<dbReference type="InterPro" id="IPR003593">
    <property type="entry name" value="AAA+_ATPase"/>
</dbReference>
<keyword evidence="6 7" id="KW-0472">Membrane</keyword>
<feature type="transmembrane region" description="Helical" evidence="7">
    <location>
        <begin position="23"/>
        <end position="49"/>
    </location>
</feature>
<dbReference type="CDD" id="cd03228">
    <property type="entry name" value="ABCC_MRP_Like"/>
    <property type="match status" value="1"/>
</dbReference>
<evidence type="ECO:0000256" key="5">
    <source>
        <dbReference type="ARBA" id="ARBA00022989"/>
    </source>
</evidence>
<dbReference type="EMBL" id="FQXP01000004">
    <property type="protein sequence ID" value="SHH71367.1"/>
    <property type="molecule type" value="Genomic_DNA"/>
</dbReference>
<name>A0A1M5V807_9CLOT</name>
<evidence type="ECO:0000256" key="3">
    <source>
        <dbReference type="ARBA" id="ARBA00022741"/>
    </source>
</evidence>
<comment type="subcellular location">
    <subcellularLocation>
        <location evidence="1">Cell membrane</location>
        <topology evidence="1">Multi-pass membrane protein</topology>
    </subcellularLocation>
</comment>
<evidence type="ECO:0000256" key="2">
    <source>
        <dbReference type="ARBA" id="ARBA00022692"/>
    </source>
</evidence>
<dbReference type="Pfam" id="PF00005">
    <property type="entry name" value="ABC_tran"/>
    <property type="match status" value="1"/>
</dbReference>
<gene>
    <name evidence="9" type="ORF">SAMN02745196_01160</name>
</gene>
<dbReference type="GO" id="GO:0016887">
    <property type="term" value="F:ATP hydrolysis activity"/>
    <property type="evidence" value="ECO:0007669"/>
    <property type="project" value="InterPro"/>
</dbReference>
<dbReference type="InterPro" id="IPR039421">
    <property type="entry name" value="Type_1_exporter"/>
</dbReference>
<feature type="transmembrane region" description="Helical" evidence="7">
    <location>
        <begin position="174"/>
        <end position="195"/>
    </location>
</feature>
<keyword evidence="10" id="KW-1185">Reference proteome</keyword>
<evidence type="ECO:0000256" key="6">
    <source>
        <dbReference type="ARBA" id="ARBA00023136"/>
    </source>
</evidence>
<feature type="transmembrane region" description="Helical" evidence="7">
    <location>
        <begin position="61"/>
        <end position="82"/>
    </location>
</feature>
<evidence type="ECO:0000259" key="8">
    <source>
        <dbReference type="PROSITE" id="PS50893"/>
    </source>
</evidence>
<protein>
    <submittedName>
        <fullName evidence="9">ATP-binding cassette, subfamily B</fullName>
    </submittedName>
</protein>
<feature type="domain" description="ABC transporter" evidence="8">
    <location>
        <begin position="364"/>
        <end position="603"/>
    </location>
</feature>